<evidence type="ECO:0000256" key="9">
    <source>
        <dbReference type="ARBA" id="ARBA00055649"/>
    </source>
</evidence>
<evidence type="ECO:0000256" key="3">
    <source>
        <dbReference type="ARBA" id="ARBA00022763"/>
    </source>
</evidence>
<dbReference type="GO" id="GO:0035515">
    <property type="term" value="F:oxidative RNA demethylase activity"/>
    <property type="evidence" value="ECO:0007669"/>
    <property type="project" value="TreeGrafter"/>
</dbReference>
<feature type="binding site" evidence="14">
    <location>
        <position position="74"/>
    </location>
    <ligand>
        <name>substrate</name>
    </ligand>
</feature>
<feature type="binding site" evidence="15">
    <location>
        <position position="192"/>
    </location>
    <ligand>
        <name>Fe cation</name>
        <dbReference type="ChEBI" id="CHEBI:24875"/>
        <note>catalytic</note>
    </ligand>
</feature>
<feature type="binding site" evidence="14">
    <location>
        <begin position="81"/>
        <end position="83"/>
    </location>
    <ligand>
        <name>substrate</name>
    </ligand>
</feature>
<comment type="function">
    <text evidence="9">Dioxygenase that repairs alkylated DNA and RNA containing 3-methylcytosine or 1-methyladenine by oxidative demethylation. Has highest activity towards 3-methylcytosine. Has lower activity towards alkylated DNA containing ethenoadenine, and no detectable activity towards 1-methylguanine or 3-methylthymine. Accepts double-stranded and single-stranded substrates. Requires molecular oxygen, alpha-ketoglutarate and iron. Provides extensive resistance to alkylating agents such as MMS and DMS (SN2 agents), but not to MMNG and MNU (SN1 agents).</text>
</comment>
<dbReference type="EC" id="1.14.11.33" evidence="10"/>
<dbReference type="GO" id="GO:0006281">
    <property type="term" value="P:DNA repair"/>
    <property type="evidence" value="ECO:0007669"/>
    <property type="project" value="UniProtKB-KW"/>
</dbReference>
<name>A0A7W8ER17_9HYPH</name>
<dbReference type="AlphaFoldDB" id="A0A7W8ER17"/>
<evidence type="ECO:0000313" key="18">
    <source>
        <dbReference type="Proteomes" id="UP000531231"/>
    </source>
</evidence>
<comment type="cofactor">
    <cofactor evidence="15">
        <name>Fe(2+)</name>
        <dbReference type="ChEBI" id="CHEBI:29033"/>
    </cofactor>
    <text evidence="15">Binds 1 Fe(2+) ion per subunit.</text>
</comment>
<dbReference type="GO" id="GO:0008198">
    <property type="term" value="F:ferrous iron binding"/>
    <property type="evidence" value="ECO:0007669"/>
    <property type="project" value="TreeGrafter"/>
</dbReference>
<keyword evidence="18" id="KW-1185">Reference proteome</keyword>
<feature type="binding site" evidence="14">
    <location>
        <begin position="209"/>
        <end position="215"/>
    </location>
    <ligand>
        <name>2-oxoglutarate</name>
        <dbReference type="ChEBI" id="CHEBI:16810"/>
    </ligand>
</feature>
<keyword evidence="7" id="KW-0234">DNA repair</keyword>
<organism evidence="17 18">
    <name type="scientific">Pseudochrobactrum saccharolyticum</name>
    <dbReference type="NCBI Taxonomy" id="354352"/>
    <lineage>
        <taxon>Bacteria</taxon>
        <taxon>Pseudomonadati</taxon>
        <taxon>Pseudomonadota</taxon>
        <taxon>Alphaproteobacteria</taxon>
        <taxon>Hyphomicrobiales</taxon>
        <taxon>Brucellaceae</taxon>
        <taxon>Pseudochrobactrum</taxon>
    </lineage>
</organism>
<dbReference type="PANTHER" id="PTHR16557:SF2">
    <property type="entry name" value="NUCLEIC ACID DIOXYGENASE ALKBH1"/>
    <property type="match status" value="1"/>
</dbReference>
<keyword evidence="4" id="KW-0223">Dioxygenase</keyword>
<dbReference type="GO" id="GO:0035513">
    <property type="term" value="P:oxidative RNA demethylation"/>
    <property type="evidence" value="ECO:0007669"/>
    <property type="project" value="TreeGrafter"/>
</dbReference>
<evidence type="ECO:0000256" key="13">
    <source>
        <dbReference type="ARBA" id="ARBA00082512"/>
    </source>
</evidence>
<dbReference type="Pfam" id="PF13532">
    <property type="entry name" value="2OG-FeII_Oxy_2"/>
    <property type="match status" value="1"/>
</dbReference>
<dbReference type="Gene3D" id="2.60.120.590">
    <property type="entry name" value="Alpha-ketoglutarate-dependent dioxygenase AlkB-like"/>
    <property type="match status" value="1"/>
</dbReference>
<dbReference type="InterPro" id="IPR005123">
    <property type="entry name" value="Oxoglu/Fe-dep_dioxygenase_dom"/>
</dbReference>
<evidence type="ECO:0000256" key="11">
    <source>
        <dbReference type="ARBA" id="ARBA00072243"/>
    </source>
</evidence>
<keyword evidence="17" id="KW-0808">Transferase</keyword>
<dbReference type="GO" id="GO:0008168">
    <property type="term" value="F:methyltransferase activity"/>
    <property type="evidence" value="ECO:0007669"/>
    <property type="project" value="UniProtKB-KW"/>
</dbReference>
<evidence type="ECO:0000256" key="5">
    <source>
        <dbReference type="ARBA" id="ARBA00023002"/>
    </source>
</evidence>
<evidence type="ECO:0000256" key="4">
    <source>
        <dbReference type="ARBA" id="ARBA00022964"/>
    </source>
</evidence>
<comment type="caution">
    <text evidence="17">The sequence shown here is derived from an EMBL/GenBank/DDBJ whole genome shotgun (WGS) entry which is preliminary data.</text>
</comment>
<dbReference type="PROSITE" id="PS51471">
    <property type="entry name" value="FE2OG_OXY"/>
    <property type="match status" value="1"/>
</dbReference>
<proteinExistence type="inferred from homology"/>
<accession>A0A7W8ER17</accession>
<feature type="domain" description="Fe2OG dioxygenase" evidence="16">
    <location>
        <begin position="118"/>
        <end position="218"/>
    </location>
</feature>
<evidence type="ECO:0000256" key="15">
    <source>
        <dbReference type="PIRSR" id="PIRSR604574-2"/>
    </source>
</evidence>
<dbReference type="PANTHER" id="PTHR16557">
    <property type="entry name" value="ALKYLATED DNA REPAIR PROTEIN ALKB-RELATED"/>
    <property type="match status" value="1"/>
</dbReference>
<gene>
    <name evidence="17" type="ORF">HNQ68_003415</name>
</gene>
<reference evidence="17 18" key="1">
    <citation type="submission" date="2020-08" db="EMBL/GenBank/DDBJ databases">
        <title>Genomic Encyclopedia of Type Strains, Phase IV (KMG-IV): sequencing the most valuable type-strain genomes for metagenomic binning, comparative biology and taxonomic classification.</title>
        <authorList>
            <person name="Goeker M."/>
        </authorList>
    </citation>
    <scope>NUCLEOTIDE SEQUENCE [LARGE SCALE GENOMIC DNA]</scope>
    <source>
        <strain evidence="17 18">DSM 25620</strain>
    </source>
</reference>
<evidence type="ECO:0000256" key="12">
    <source>
        <dbReference type="ARBA" id="ARBA00080712"/>
    </source>
</evidence>
<dbReference type="FunFam" id="2.60.120.590:FF:000005">
    <property type="entry name" value="Alpha-ketoglutarate-dependent dioxygenase AlkB"/>
    <property type="match status" value="1"/>
</dbReference>
<keyword evidence="6 15" id="KW-0408">Iron</keyword>
<evidence type="ECO:0000256" key="10">
    <source>
        <dbReference type="ARBA" id="ARBA00066725"/>
    </source>
</evidence>
<evidence type="ECO:0000256" key="14">
    <source>
        <dbReference type="PIRSR" id="PIRSR604574-1"/>
    </source>
</evidence>
<keyword evidence="3" id="KW-0227">DNA damage</keyword>
<evidence type="ECO:0000259" key="16">
    <source>
        <dbReference type="PROSITE" id="PS51471"/>
    </source>
</evidence>
<evidence type="ECO:0000256" key="7">
    <source>
        <dbReference type="ARBA" id="ARBA00023204"/>
    </source>
</evidence>
<feature type="binding site" evidence="15">
    <location>
        <position position="136"/>
    </location>
    <ligand>
        <name>Fe cation</name>
        <dbReference type="ChEBI" id="CHEBI:24875"/>
        <note>catalytic</note>
    </ligand>
</feature>
<keyword evidence="5 17" id="KW-0560">Oxidoreductase</keyword>
<feature type="binding site" evidence="14">
    <location>
        <position position="166"/>
    </location>
    <ligand>
        <name>substrate</name>
    </ligand>
</feature>
<dbReference type="InterPro" id="IPR004574">
    <property type="entry name" value="Alkb"/>
</dbReference>
<keyword evidence="17" id="KW-0489">Methyltransferase</keyword>
<dbReference type="NCBIfam" id="NF011930">
    <property type="entry name" value="PRK15401.1"/>
    <property type="match status" value="1"/>
</dbReference>
<dbReference type="GO" id="GO:0035516">
    <property type="term" value="F:broad specificity oxidative DNA demethylase activity"/>
    <property type="evidence" value="ECO:0007669"/>
    <property type="project" value="UniProtKB-EC"/>
</dbReference>
<evidence type="ECO:0000256" key="2">
    <source>
        <dbReference type="ARBA" id="ARBA00022723"/>
    </source>
</evidence>
<dbReference type="Proteomes" id="UP000531231">
    <property type="component" value="Unassembled WGS sequence"/>
</dbReference>
<evidence type="ECO:0000256" key="1">
    <source>
        <dbReference type="ARBA" id="ARBA00007879"/>
    </source>
</evidence>
<protein>
    <recommendedName>
        <fullName evidence="11">Alpha-ketoglutarate-dependent dioxygenase AlkB</fullName>
        <ecNumber evidence="10">1.14.11.33</ecNumber>
    </recommendedName>
    <alternativeName>
        <fullName evidence="12">Alkylated DNA repair protein AlkB</fullName>
    </alternativeName>
    <alternativeName>
        <fullName evidence="13">DNA oxidative demethylase AlkB</fullName>
    </alternativeName>
</protein>
<feature type="binding site" evidence="15">
    <location>
        <position position="138"/>
    </location>
    <ligand>
        <name>Fe cation</name>
        <dbReference type="ChEBI" id="CHEBI:24875"/>
        <note>catalytic</note>
    </ligand>
</feature>
<dbReference type="GO" id="GO:0032259">
    <property type="term" value="P:methylation"/>
    <property type="evidence" value="ECO:0007669"/>
    <property type="project" value="UniProtKB-KW"/>
</dbReference>
<evidence type="ECO:0000256" key="6">
    <source>
        <dbReference type="ARBA" id="ARBA00023004"/>
    </source>
</evidence>
<comment type="catalytic activity">
    <reaction evidence="8">
        <text>a methylated nucleobase within DNA + 2-oxoglutarate + O2 = a nucleobase within DNA + formaldehyde + succinate + CO2</text>
        <dbReference type="Rhea" id="RHEA:30299"/>
        <dbReference type="Rhea" id="RHEA-COMP:12192"/>
        <dbReference type="Rhea" id="RHEA-COMP:12193"/>
        <dbReference type="ChEBI" id="CHEBI:15379"/>
        <dbReference type="ChEBI" id="CHEBI:16526"/>
        <dbReference type="ChEBI" id="CHEBI:16810"/>
        <dbReference type="ChEBI" id="CHEBI:16842"/>
        <dbReference type="ChEBI" id="CHEBI:30031"/>
        <dbReference type="ChEBI" id="CHEBI:32875"/>
        <dbReference type="ChEBI" id="CHEBI:64428"/>
        <dbReference type="EC" id="1.14.11.33"/>
    </reaction>
</comment>
<evidence type="ECO:0000256" key="8">
    <source>
        <dbReference type="ARBA" id="ARBA00050106"/>
    </source>
</evidence>
<dbReference type="GO" id="GO:0005737">
    <property type="term" value="C:cytoplasm"/>
    <property type="evidence" value="ECO:0007669"/>
    <property type="project" value="TreeGrafter"/>
</dbReference>
<dbReference type="InterPro" id="IPR037151">
    <property type="entry name" value="AlkB-like_sf"/>
</dbReference>
<feature type="binding site" evidence="14">
    <location>
        <begin position="125"/>
        <end position="127"/>
    </location>
    <ligand>
        <name>2-oxoglutarate</name>
        <dbReference type="ChEBI" id="CHEBI:16810"/>
    </ligand>
</feature>
<sequence>MMMQDLFSGLTSALPEQENLAEGAVLLRGFALSAEQDLLSSLSAITEQAPFRHMVTPGGFTMSVAMSNCGPFGWVSDRSGYRYSPVDPQTGRNWPQMPESFLQLAQKAAAKAGYADFMPDACLINRYEPKTKLSLHQDKDEKSPDHPIVSVSLGLPATFQFGGLKRTDPVLKYALQHGDVVVWGGVSRLYYHGITPLKDGDHPLLGRYRINLTFRKAA</sequence>
<comment type="similarity">
    <text evidence="1">Belongs to the alkB family.</text>
</comment>
<dbReference type="SUPFAM" id="SSF51197">
    <property type="entry name" value="Clavaminate synthase-like"/>
    <property type="match status" value="1"/>
</dbReference>
<dbReference type="InterPro" id="IPR027450">
    <property type="entry name" value="AlkB-like"/>
</dbReference>
<keyword evidence="2 15" id="KW-0479">Metal-binding</keyword>
<feature type="binding site" evidence="14">
    <location>
        <position position="140"/>
    </location>
    <ligand>
        <name>substrate</name>
    </ligand>
</feature>
<evidence type="ECO:0000313" key="17">
    <source>
        <dbReference type="EMBL" id="MBB5092849.1"/>
    </source>
</evidence>
<dbReference type="EMBL" id="JACHIL010000009">
    <property type="protein sequence ID" value="MBB5092849.1"/>
    <property type="molecule type" value="Genomic_DNA"/>
</dbReference>